<dbReference type="RefSeq" id="WP_188754910.1">
    <property type="nucleotide sequence ID" value="NZ_BMJY01000002.1"/>
</dbReference>
<feature type="transmembrane region" description="Helical" evidence="1">
    <location>
        <begin position="20"/>
        <end position="42"/>
    </location>
</feature>
<feature type="transmembrane region" description="Helical" evidence="1">
    <location>
        <begin position="338"/>
        <end position="364"/>
    </location>
</feature>
<keyword evidence="1" id="KW-0812">Transmembrane</keyword>
<dbReference type="Pfam" id="PF19484">
    <property type="entry name" value="DUF6020"/>
    <property type="match status" value="1"/>
</dbReference>
<reference evidence="2" key="2">
    <citation type="submission" date="2020-09" db="EMBL/GenBank/DDBJ databases">
        <authorList>
            <person name="Sun Q."/>
            <person name="Zhou Y."/>
        </authorList>
    </citation>
    <scope>NUCLEOTIDE SEQUENCE</scope>
    <source>
        <strain evidence="2">CGMCC 1.15794</strain>
    </source>
</reference>
<sequence>MTGSLVSSARPAASGAPALWSRVAAVGLPVVVIAVLALYATAGWLRREFALRHGNEGYPLFSELIAADPLRPGLVFLLVAAGYTAVFFALRWLVARASGPVGTGLGRTGRAAKTVDWVFARWWRLSLALLVLWAPLLALRWPGAVNPDFALMVTEIAQRRSEFPGDAFKPYDIYPIAYHLLPAGDLIWSNQHNAFLTLIYGGMAGVSGAVFQSYIPGVVVLTTGQALFTVFALGRALALAARHVERRWVKVAGLALTAGSVMTPLWSMDLSKNPLFAAAVVWWLALLLEFAFGHEIRRRWGAEVAAATVVVLVSVKFGVYVAALGLMLLLITRRRPRLLLAALLTPILVFVVLLRGLMVAGLVIPDDSVETRVVQLQQMALTLREHPDALDERDRARLERVFDIEAMTRVYDPDNADPVKSSGLDDNGSYRWRTVSAEDWSHVTGIWARLGARYPALYVDAFLLKSHRYLDIASESPPWPPLRTITWSVTYSLDLTGVNDGGRELLASGLAAAHREPVLRLVMSASAWAVATILLCTVAISLRRPRAALYALPLALQAGVALLSPLNGAARYLLGLVYAAGLVFMALGMRDGTAHTPAPLGSERSGAP</sequence>
<feature type="transmembrane region" description="Helical" evidence="1">
    <location>
        <begin position="518"/>
        <end position="541"/>
    </location>
</feature>
<feature type="transmembrane region" description="Helical" evidence="1">
    <location>
        <begin position="74"/>
        <end position="94"/>
    </location>
</feature>
<keyword evidence="1" id="KW-1133">Transmembrane helix</keyword>
<organism evidence="2 3">
    <name type="scientific">Microbacterium album</name>
    <dbReference type="NCBI Taxonomy" id="2053191"/>
    <lineage>
        <taxon>Bacteria</taxon>
        <taxon>Bacillati</taxon>
        <taxon>Actinomycetota</taxon>
        <taxon>Actinomycetes</taxon>
        <taxon>Micrococcales</taxon>
        <taxon>Microbacteriaceae</taxon>
        <taxon>Microbacterium</taxon>
    </lineage>
</organism>
<accession>A0A917IC77</accession>
<evidence type="ECO:0000256" key="1">
    <source>
        <dbReference type="SAM" id="Phobius"/>
    </source>
</evidence>
<keyword evidence="3" id="KW-1185">Reference proteome</keyword>
<feature type="transmembrane region" description="Helical" evidence="1">
    <location>
        <begin position="547"/>
        <end position="565"/>
    </location>
</feature>
<keyword evidence="1" id="KW-0472">Membrane</keyword>
<feature type="transmembrane region" description="Helical" evidence="1">
    <location>
        <begin position="304"/>
        <end position="332"/>
    </location>
</feature>
<feature type="transmembrane region" description="Helical" evidence="1">
    <location>
        <begin position="248"/>
        <end position="268"/>
    </location>
</feature>
<gene>
    <name evidence="2" type="ORF">GCM10010921_07490</name>
</gene>
<dbReference type="EMBL" id="BMJY01000002">
    <property type="protein sequence ID" value="GGH37549.1"/>
    <property type="molecule type" value="Genomic_DNA"/>
</dbReference>
<feature type="transmembrane region" description="Helical" evidence="1">
    <location>
        <begin position="221"/>
        <end position="241"/>
    </location>
</feature>
<dbReference type="Proteomes" id="UP000657592">
    <property type="component" value="Unassembled WGS sequence"/>
</dbReference>
<name>A0A917IC77_9MICO</name>
<dbReference type="AlphaFoldDB" id="A0A917IC77"/>
<comment type="caution">
    <text evidence="2">The sequence shown here is derived from an EMBL/GenBank/DDBJ whole genome shotgun (WGS) entry which is preliminary data.</text>
</comment>
<feature type="transmembrane region" description="Helical" evidence="1">
    <location>
        <begin position="572"/>
        <end position="589"/>
    </location>
</feature>
<evidence type="ECO:0000313" key="3">
    <source>
        <dbReference type="Proteomes" id="UP000657592"/>
    </source>
</evidence>
<reference evidence="2" key="1">
    <citation type="journal article" date="2014" name="Int. J. Syst. Evol. Microbiol.">
        <title>Complete genome sequence of Corynebacterium casei LMG S-19264T (=DSM 44701T), isolated from a smear-ripened cheese.</title>
        <authorList>
            <consortium name="US DOE Joint Genome Institute (JGI-PGF)"/>
            <person name="Walter F."/>
            <person name="Albersmeier A."/>
            <person name="Kalinowski J."/>
            <person name="Ruckert C."/>
        </authorList>
    </citation>
    <scope>NUCLEOTIDE SEQUENCE</scope>
    <source>
        <strain evidence="2">CGMCC 1.15794</strain>
    </source>
</reference>
<feature type="transmembrane region" description="Helical" evidence="1">
    <location>
        <begin position="194"/>
        <end position="215"/>
    </location>
</feature>
<feature type="transmembrane region" description="Helical" evidence="1">
    <location>
        <begin position="274"/>
        <end position="292"/>
    </location>
</feature>
<proteinExistence type="predicted"/>
<feature type="transmembrane region" description="Helical" evidence="1">
    <location>
        <begin position="122"/>
        <end position="139"/>
    </location>
</feature>
<evidence type="ECO:0000313" key="2">
    <source>
        <dbReference type="EMBL" id="GGH37549.1"/>
    </source>
</evidence>
<protein>
    <submittedName>
        <fullName evidence="2">Uncharacterized protein</fullName>
    </submittedName>
</protein>
<dbReference type="InterPro" id="IPR046062">
    <property type="entry name" value="DUF6020"/>
</dbReference>